<organism evidence="1 2">
    <name type="scientific">Gracilibacillus pellucidus</name>
    <dbReference type="NCBI Taxonomy" id="3095368"/>
    <lineage>
        <taxon>Bacteria</taxon>
        <taxon>Bacillati</taxon>
        <taxon>Bacillota</taxon>
        <taxon>Bacilli</taxon>
        <taxon>Bacillales</taxon>
        <taxon>Bacillaceae</taxon>
        <taxon>Gracilibacillus</taxon>
    </lineage>
</organism>
<evidence type="ECO:0000313" key="1">
    <source>
        <dbReference type="EMBL" id="MDX8044561.1"/>
    </source>
</evidence>
<sequence length="446" mass="51119">MKNKKNVIYIVSSVVILSAFLMVIVQLNQHSVAKDDQVETVIEHFETVTSVKVNAKEKVSLMKQEDGWHVEGVDRSEDATKINHFLSAMKDMTGDQVSVEKKNVQLNFPKVVVSFSDMDGSVQRLAIGAMDQQGENYYVEHKDNEIIYAVDRAFIESIPLQSHALVDNSILSMPSSAITEIEIDNGTEIIQLRKDSPFSEVESLAHVSGWYVYQPFRSAYSVNFSHAQDILLGIDQLEQVEQVKEPGDYGLENVDFSITFSDGEREERLNIGDPAVNNMYYVQLENSEEIYKILAERLNPFSHRAYEMIDHFVHILSLDVVDQLTIVTKETQVTYTFKHDDDGEEIVTSVFLDGEKQDTENFRNEYKKIAGLSFDRTYDGEIVEEEPEVSIVYQLTDENGQSIENKIDFLNISDKEVAIRKDNNERIDFIMKKEKLDQVIEWALRR</sequence>
<keyword evidence="2" id="KW-1185">Reference proteome</keyword>
<dbReference type="Proteomes" id="UP001277972">
    <property type="component" value="Unassembled WGS sequence"/>
</dbReference>
<evidence type="ECO:0000313" key="2">
    <source>
        <dbReference type="Proteomes" id="UP001277972"/>
    </source>
</evidence>
<proteinExistence type="predicted"/>
<comment type="caution">
    <text evidence="1">The sequence shown here is derived from an EMBL/GenBank/DDBJ whole genome shotgun (WGS) entry which is preliminary data.</text>
</comment>
<gene>
    <name evidence="1" type="ORF">SH601_01050</name>
</gene>
<protein>
    <submittedName>
        <fullName evidence="1">DUF4340 domain-containing protein</fullName>
    </submittedName>
</protein>
<dbReference type="EMBL" id="JAWZSR010000001">
    <property type="protein sequence ID" value="MDX8044561.1"/>
    <property type="molecule type" value="Genomic_DNA"/>
</dbReference>
<reference evidence="1" key="1">
    <citation type="submission" date="2023-11" db="EMBL/GenBank/DDBJ databases">
        <title>Gracilibacillus pellucida a moderately halophilic bacterium isolated from saline soil in Xinjiang province.</title>
        <authorList>
            <person name="Zhang Z."/>
            <person name="Tan F."/>
            <person name="Wang Y."/>
            <person name="Xia M."/>
        </authorList>
    </citation>
    <scope>NUCLEOTIDE SEQUENCE</scope>
    <source>
        <strain evidence="1">S3-1-1</strain>
    </source>
</reference>
<name>A0ACC6M0V3_9BACI</name>
<accession>A0ACC6M0V3</accession>